<evidence type="ECO:0000259" key="2">
    <source>
        <dbReference type="Pfam" id="PF07811"/>
    </source>
</evidence>
<dbReference type="InterPro" id="IPR012495">
    <property type="entry name" value="TadE-like_dom"/>
</dbReference>
<gene>
    <name evidence="3" type="ORF">AFCDBAGC_2305</name>
</gene>
<feature type="domain" description="TadE-like" evidence="2">
    <location>
        <begin position="52"/>
        <end position="94"/>
    </location>
</feature>
<evidence type="ECO:0000313" key="3">
    <source>
        <dbReference type="EMBL" id="GJD44438.1"/>
    </source>
</evidence>
<comment type="caution">
    <text evidence="3">The sequence shown here is derived from an EMBL/GenBank/DDBJ whole genome shotgun (WGS) entry which is preliminary data.</text>
</comment>
<protein>
    <recommendedName>
        <fullName evidence="2">TadE-like domain-containing protein</fullName>
    </recommendedName>
</protein>
<accession>A0ABQ4QGT5</accession>
<sequence length="220" mass="24099">MRRTIQIRRELPDDRNGLPGAIVAWATGLPARLRSASGKGGRHPRLLADRRGVAGVEFAMLALPFFALLGVVAESGVVVLAQQTLDVSVDRASRLLRTGEFQDRADGSDPSQRLRQLMCGNSSLFFACREVRLDVTRAASFKGSQVAEPYDTQTKTVAQSFGTQFQCPAGDDVIAIRAAVPILRLFSFLDFTGRRLSDNRQLLVSTVIFRAEAYDAKPCQ</sequence>
<dbReference type="RefSeq" id="WP_238272218.1">
    <property type="nucleotide sequence ID" value="NZ_BPQG01000032.1"/>
</dbReference>
<evidence type="ECO:0000256" key="1">
    <source>
        <dbReference type="SAM" id="Phobius"/>
    </source>
</evidence>
<dbReference type="Pfam" id="PF07811">
    <property type="entry name" value="TadE"/>
    <property type="match status" value="1"/>
</dbReference>
<keyword evidence="1" id="KW-1133">Transmembrane helix</keyword>
<keyword evidence="4" id="KW-1185">Reference proteome</keyword>
<dbReference type="Proteomes" id="UP001055117">
    <property type="component" value="Unassembled WGS sequence"/>
</dbReference>
<organism evidence="3 4">
    <name type="scientific">Methylobacterium cerastii</name>
    <dbReference type="NCBI Taxonomy" id="932741"/>
    <lineage>
        <taxon>Bacteria</taxon>
        <taxon>Pseudomonadati</taxon>
        <taxon>Pseudomonadota</taxon>
        <taxon>Alphaproteobacteria</taxon>
        <taxon>Hyphomicrobiales</taxon>
        <taxon>Methylobacteriaceae</taxon>
        <taxon>Methylobacterium</taxon>
    </lineage>
</organism>
<name>A0ABQ4QGT5_9HYPH</name>
<feature type="transmembrane region" description="Helical" evidence="1">
    <location>
        <begin position="52"/>
        <end position="73"/>
    </location>
</feature>
<evidence type="ECO:0000313" key="4">
    <source>
        <dbReference type="Proteomes" id="UP001055117"/>
    </source>
</evidence>
<keyword evidence="1" id="KW-0472">Membrane</keyword>
<proteinExistence type="predicted"/>
<keyword evidence="1" id="KW-0812">Transmembrane</keyword>
<dbReference type="EMBL" id="BPQG01000032">
    <property type="protein sequence ID" value="GJD44438.1"/>
    <property type="molecule type" value="Genomic_DNA"/>
</dbReference>
<reference evidence="3 4" key="1">
    <citation type="journal article" date="2021" name="Front. Microbiol.">
        <title>Comprehensive Comparative Genomics and Phenotyping of Methylobacterium Species.</title>
        <authorList>
            <person name="Alessa O."/>
            <person name="Ogura Y."/>
            <person name="Fujitani Y."/>
            <person name="Takami H."/>
            <person name="Hayashi T."/>
            <person name="Sahin N."/>
            <person name="Tani A."/>
        </authorList>
    </citation>
    <scope>NUCLEOTIDE SEQUENCE [LARGE SCALE GENOMIC DNA]</scope>
    <source>
        <strain evidence="3 4">DSM 23679</strain>
    </source>
</reference>